<proteinExistence type="predicted"/>
<dbReference type="STRING" id="1652495.ccrud_01575"/>
<dbReference type="KEGG" id="ccjz:ccrud_01575"/>
<reference evidence="2 3" key="1">
    <citation type="submission" date="2016-05" db="EMBL/GenBank/DDBJ databases">
        <title>Complete genome sequence of Corynebacterium crudilactis, a new Corynebacterium species isolated from raw cow's milk.</title>
        <authorList>
            <person name="Christian R."/>
            <person name="Zimmermann J."/>
            <person name="Lipski A."/>
            <person name="Kalinowski J."/>
        </authorList>
    </citation>
    <scope>NUCLEOTIDE SEQUENCE [LARGE SCALE GENOMIC DNA]</scope>
    <source>
        <strain evidence="2 3">JZ16</strain>
    </source>
</reference>
<dbReference type="EMBL" id="CP015622">
    <property type="protein sequence ID" value="ANE03032.1"/>
    <property type="molecule type" value="Genomic_DNA"/>
</dbReference>
<keyword evidence="3" id="KW-1185">Reference proteome</keyword>
<name>A0A172QQT0_9CORY</name>
<gene>
    <name evidence="2" type="ORF">ccrud_01575</name>
</gene>
<accession>A0A172QQT0</accession>
<evidence type="ECO:0008006" key="4">
    <source>
        <dbReference type="Google" id="ProtNLM"/>
    </source>
</evidence>
<evidence type="ECO:0000256" key="1">
    <source>
        <dbReference type="SAM" id="SignalP"/>
    </source>
</evidence>
<keyword evidence="1" id="KW-0732">Signal</keyword>
<feature type="signal peptide" evidence="1">
    <location>
        <begin position="1"/>
        <end position="23"/>
    </location>
</feature>
<dbReference type="AlphaFoldDB" id="A0A172QQT0"/>
<dbReference type="Proteomes" id="UP000076929">
    <property type="component" value="Chromosome"/>
</dbReference>
<dbReference type="OrthoDB" id="4423952at2"/>
<organism evidence="2 3">
    <name type="scientific">Corynebacterium crudilactis</name>
    <dbReference type="NCBI Taxonomy" id="1652495"/>
    <lineage>
        <taxon>Bacteria</taxon>
        <taxon>Bacillati</taxon>
        <taxon>Actinomycetota</taxon>
        <taxon>Actinomycetes</taxon>
        <taxon>Mycobacteriales</taxon>
        <taxon>Corynebacteriaceae</taxon>
        <taxon>Corynebacterium</taxon>
    </lineage>
</organism>
<feature type="chain" id="PRO_5039728421" description="TadE-like protein" evidence="1">
    <location>
        <begin position="24"/>
        <end position="99"/>
    </location>
</feature>
<protein>
    <recommendedName>
        <fullName evidence="4">TadE-like protein</fullName>
    </recommendedName>
</protein>
<evidence type="ECO:0000313" key="2">
    <source>
        <dbReference type="EMBL" id="ANE03032.1"/>
    </source>
</evidence>
<evidence type="ECO:0000313" key="3">
    <source>
        <dbReference type="Proteomes" id="UP000076929"/>
    </source>
</evidence>
<dbReference type="InterPro" id="IPR021202">
    <property type="entry name" value="Rv3654c-like"/>
</dbReference>
<sequence>MTVASAGIAAILISLFAALAWQAGNLVDKEQAQVAADLSAVAGAYAFARGDLPAVACTTAQHIAEANNAELHTCTTAGEDLTVVVAVRGQHARAKAGPL</sequence>
<dbReference type="NCBIfam" id="TIGR03816">
    <property type="entry name" value="tadE_like_DECH"/>
    <property type="match status" value="1"/>
</dbReference>